<comment type="caution">
    <text evidence="4">The sequence shown here is derived from an EMBL/GenBank/DDBJ whole genome shotgun (WGS) entry which is preliminary data.</text>
</comment>
<dbReference type="GO" id="GO:0016787">
    <property type="term" value="F:hydrolase activity"/>
    <property type="evidence" value="ECO:0007669"/>
    <property type="project" value="UniProtKB-KW"/>
</dbReference>
<dbReference type="Proteomes" id="UP001500888">
    <property type="component" value="Unassembled WGS sequence"/>
</dbReference>
<dbReference type="PANTHER" id="PTHR43465:SF2">
    <property type="entry name" value="DUF1680 DOMAIN PROTEIN (AFU_ORTHOLOGUE AFUA_1G08910)"/>
    <property type="match status" value="1"/>
</dbReference>
<dbReference type="Pfam" id="PF07944">
    <property type="entry name" value="Beta-AFase-like_GH127_cat"/>
    <property type="match status" value="1"/>
</dbReference>
<accession>A0ABP7IWQ3</accession>
<dbReference type="PANTHER" id="PTHR43465">
    <property type="entry name" value="DUF1680 DOMAIN PROTEIN (AFU_ORTHOLOGUE AFUA_1G08910)"/>
    <property type="match status" value="1"/>
</dbReference>
<sequence length="640" mass="69800">MTTGQAAGPAVPTPEAVAVLRPLGVGDVTITGGVLGRMQRTNREASMPLGLRQMEEAGSLPNLRLAAGKGSGAFTGYRFQDSDLYKQLEAAAWEHARQADPEAARFIAEAAGVLVRAQRPDGYLNSHYQLVKPDRIYAELEYSHEHYCAGHLFQAAVAAARAGADERLLAVAIRLADHLVEVFLRGGHPGLDGHAEVETALVELYRLTGTRAYLDLAVLFVDARGHGLVGDAGMGVHYSQDHLPVRRAGTAVGHAVRQLYLDAGVVDVYLETGDRSLLDCSVRRWEDTIATKTYITGGIGSRHSHESVGDGYELPSDRAYSETCASIAAVHWNWRLLLSTGHGRYADLIERILYNAFAAGTSADGTRFFYVNPLQRRKDHLEGNYQGRRREWFACACCPPNIMRLVSSLGHYIATTGADTLYVHQYAPGTLRARLPGGRVALTADTGYPWAGSIRFTVEESAAGHWTLALRVPGWSASVRVTVAGKRAEAAPDERGYLLLRREWRAGDTVELLVDMSPRLMRPHHRIDAVRGCAALERGPLVYCFEQADQAGDVELDDLALVPGTAIRVLPEEELKGVGHTVRIEVDAVVRSRPATAALPYDVGSATESATVTRVRATAIPYFQWDNRDGGPMRVWIPLT</sequence>
<evidence type="ECO:0000259" key="1">
    <source>
        <dbReference type="Pfam" id="PF07944"/>
    </source>
</evidence>
<keyword evidence="4" id="KW-0378">Hydrolase</keyword>
<dbReference type="RefSeq" id="WP_344946621.1">
    <property type="nucleotide sequence ID" value="NZ_BAAAZR010000027.1"/>
</dbReference>
<dbReference type="InterPro" id="IPR049174">
    <property type="entry name" value="Beta-AFase-like"/>
</dbReference>
<feature type="domain" description="Non-reducing end beta-L-arabinofuranosidase-like GH127 middle" evidence="2">
    <location>
        <begin position="420"/>
        <end position="516"/>
    </location>
</feature>
<evidence type="ECO:0000313" key="5">
    <source>
        <dbReference type="Proteomes" id="UP001500888"/>
    </source>
</evidence>
<feature type="domain" description="Non-reducing end beta-L-arabinofuranosidase-like GH127 catalytic" evidence="1">
    <location>
        <begin position="27"/>
        <end position="410"/>
    </location>
</feature>
<proteinExistence type="predicted"/>
<dbReference type="EMBL" id="BAAAZR010000027">
    <property type="protein sequence ID" value="GAA3828283.1"/>
    <property type="molecule type" value="Genomic_DNA"/>
</dbReference>
<dbReference type="InterPro" id="IPR012878">
    <property type="entry name" value="Beta-AFase-like_GH127_cat"/>
</dbReference>
<dbReference type="InterPro" id="IPR049049">
    <property type="entry name" value="Beta-AFase-like_GH127_C"/>
</dbReference>
<dbReference type="SUPFAM" id="SSF48208">
    <property type="entry name" value="Six-hairpin glycosidases"/>
    <property type="match status" value="1"/>
</dbReference>
<dbReference type="Pfam" id="PF20737">
    <property type="entry name" value="Glyco_hydro127C"/>
    <property type="match status" value="1"/>
</dbReference>
<reference evidence="5" key="1">
    <citation type="journal article" date="2019" name="Int. J. Syst. Evol. Microbiol.">
        <title>The Global Catalogue of Microorganisms (GCM) 10K type strain sequencing project: providing services to taxonomists for standard genome sequencing and annotation.</title>
        <authorList>
            <consortium name="The Broad Institute Genomics Platform"/>
            <consortium name="The Broad Institute Genome Sequencing Center for Infectious Disease"/>
            <person name="Wu L."/>
            <person name="Ma J."/>
        </authorList>
    </citation>
    <scope>NUCLEOTIDE SEQUENCE [LARGE SCALE GENOMIC DNA]</scope>
    <source>
        <strain evidence="5">JCM 16908</strain>
    </source>
</reference>
<gene>
    <name evidence="4" type="ORF">GCM10022226_56330</name>
</gene>
<organism evidence="4 5">
    <name type="scientific">Sphaerisporangium flaviroseum</name>
    <dbReference type="NCBI Taxonomy" id="509199"/>
    <lineage>
        <taxon>Bacteria</taxon>
        <taxon>Bacillati</taxon>
        <taxon>Actinomycetota</taxon>
        <taxon>Actinomycetes</taxon>
        <taxon>Streptosporangiales</taxon>
        <taxon>Streptosporangiaceae</taxon>
        <taxon>Sphaerisporangium</taxon>
    </lineage>
</organism>
<dbReference type="Pfam" id="PF20736">
    <property type="entry name" value="Glyco_hydro127M"/>
    <property type="match status" value="1"/>
</dbReference>
<evidence type="ECO:0000313" key="4">
    <source>
        <dbReference type="EMBL" id="GAA3828283.1"/>
    </source>
</evidence>
<protein>
    <submittedName>
        <fullName evidence="4">Glycoside hydrolase family 127 protein</fullName>
    </submittedName>
</protein>
<keyword evidence="5" id="KW-1185">Reference proteome</keyword>
<dbReference type="InterPro" id="IPR049046">
    <property type="entry name" value="Beta-AFase-like_GH127_middle"/>
</dbReference>
<evidence type="ECO:0000259" key="3">
    <source>
        <dbReference type="Pfam" id="PF20737"/>
    </source>
</evidence>
<name>A0ABP7IWQ3_9ACTN</name>
<dbReference type="InterPro" id="IPR008928">
    <property type="entry name" value="6-hairpin_glycosidase_sf"/>
</dbReference>
<feature type="domain" description="Non-reducing end beta-L-arabinofuranosidase-like GH127 C-terminal" evidence="3">
    <location>
        <begin position="518"/>
        <end position="638"/>
    </location>
</feature>
<evidence type="ECO:0000259" key="2">
    <source>
        <dbReference type="Pfam" id="PF20736"/>
    </source>
</evidence>